<feature type="compositionally biased region" description="Acidic residues" evidence="2">
    <location>
        <begin position="113"/>
        <end position="131"/>
    </location>
</feature>
<evidence type="ECO:0000259" key="4">
    <source>
        <dbReference type="PROSITE" id="PS51031"/>
    </source>
</evidence>
<dbReference type="AlphaFoldDB" id="A0A8K0K690"/>
<keyword evidence="1" id="KW-0539">Nucleus</keyword>
<dbReference type="SMART" id="SM00595">
    <property type="entry name" value="MADF"/>
    <property type="match status" value="1"/>
</dbReference>
<dbReference type="GO" id="GO:0005667">
    <property type="term" value="C:transcription regulator complex"/>
    <property type="evidence" value="ECO:0007669"/>
    <property type="project" value="TreeGrafter"/>
</dbReference>
<dbReference type="InterPro" id="IPR039353">
    <property type="entry name" value="TF_Adf1"/>
</dbReference>
<dbReference type="InterPro" id="IPR006578">
    <property type="entry name" value="MADF-dom"/>
</dbReference>
<dbReference type="PANTHER" id="PTHR12243:SF69">
    <property type="entry name" value="SI:CH73-59F11.3"/>
    <property type="match status" value="1"/>
</dbReference>
<feature type="region of interest" description="Disordered" evidence="2">
    <location>
        <begin position="106"/>
        <end position="166"/>
    </location>
</feature>
<evidence type="ECO:0000313" key="5">
    <source>
        <dbReference type="EMBL" id="KAG8228491.1"/>
    </source>
</evidence>
<dbReference type="GO" id="GO:0006357">
    <property type="term" value="P:regulation of transcription by RNA polymerase II"/>
    <property type="evidence" value="ECO:0007669"/>
    <property type="project" value="TreeGrafter"/>
</dbReference>
<dbReference type="Proteomes" id="UP000792457">
    <property type="component" value="Unassembled WGS sequence"/>
</dbReference>
<keyword evidence="6" id="KW-1185">Reference proteome</keyword>
<dbReference type="OrthoDB" id="5803771at2759"/>
<proteinExistence type="predicted"/>
<sequence length="233" mass="27688">MALPKENLISEVHSRPVLWYEDHPHYRRKNLRDKLWLEVADICGYASGIEAKTKWKSLKDQFRREMQKMPKYKPGSDTHTSKWQYFDLMRFIKDFDDPEKVQRNLRGKRDVEESNLEEDACDEEAENEEISNMDKPIEMSHSPEASLSSIQCGRKSRKIDTENETSSFGMEKQKIVQKYHGEEEENADLFFFKSLLPYMQEFSPLEKLHVRNDIQNVILNHYSRKNGEYDETV</sequence>
<evidence type="ECO:0000256" key="2">
    <source>
        <dbReference type="SAM" id="MobiDB-lite"/>
    </source>
</evidence>
<dbReference type="GO" id="GO:0005634">
    <property type="term" value="C:nucleus"/>
    <property type="evidence" value="ECO:0007669"/>
    <property type="project" value="UniProtKB-SubCell"/>
</dbReference>
<feature type="domain" description="MADF" evidence="3">
    <location>
        <begin position="7"/>
        <end position="97"/>
    </location>
</feature>
<evidence type="ECO:0000313" key="6">
    <source>
        <dbReference type="Proteomes" id="UP000792457"/>
    </source>
</evidence>
<comment type="subcellular location">
    <subcellularLocation>
        <location evidence="1">Nucleus</location>
    </subcellularLocation>
</comment>
<evidence type="ECO:0000256" key="1">
    <source>
        <dbReference type="PROSITE-ProRule" id="PRU00371"/>
    </source>
</evidence>
<protein>
    <recommendedName>
        <fullName evidence="7">Transcription factor Adf-1</fullName>
    </recommendedName>
</protein>
<dbReference type="EMBL" id="KZ308374">
    <property type="protein sequence ID" value="KAG8228491.1"/>
    <property type="molecule type" value="Genomic_DNA"/>
</dbReference>
<feature type="domain" description="BESS" evidence="4">
    <location>
        <begin position="185"/>
        <end position="224"/>
    </location>
</feature>
<accession>A0A8K0K690</accession>
<gene>
    <name evidence="5" type="ORF">J437_LFUL009357</name>
</gene>
<dbReference type="Pfam" id="PF10545">
    <property type="entry name" value="MADF_DNA_bdg"/>
    <property type="match status" value="1"/>
</dbReference>
<reference evidence="5" key="2">
    <citation type="submission" date="2017-10" db="EMBL/GenBank/DDBJ databases">
        <title>Ladona fulva Genome sequencing and assembly.</title>
        <authorList>
            <person name="Murali S."/>
            <person name="Richards S."/>
            <person name="Bandaranaike D."/>
            <person name="Bellair M."/>
            <person name="Blankenburg K."/>
            <person name="Chao H."/>
            <person name="Dinh H."/>
            <person name="Doddapaneni H."/>
            <person name="Dugan-Rocha S."/>
            <person name="Elkadiri S."/>
            <person name="Gnanaolivu R."/>
            <person name="Hernandez B."/>
            <person name="Skinner E."/>
            <person name="Javaid M."/>
            <person name="Lee S."/>
            <person name="Li M."/>
            <person name="Ming W."/>
            <person name="Munidasa M."/>
            <person name="Muniz J."/>
            <person name="Nguyen L."/>
            <person name="Hughes D."/>
            <person name="Osuji N."/>
            <person name="Pu L.-L."/>
            <person name="Puazo M."/>
            <person name="Qu C."/>
            <person name="Quiroz J."/>
            <person name="Raj R."/>
            <person name="Weissenberger G."/>
            <person name="Xin Y."/>
            <person name="Zou X."/>
            <person name="Han Y."/>
            <person name="Worley K."/>
            <person name="Muzny D."/>
            <person name="Gibbs R."/>
        </authorList>
    </citation>
    <scope>NUCLEOTIDE SEQUENCE</scope>
    <source>
        <strain evidence="5">Sampled in the wild</strain>
    </source>
</reference>
<dbReference type="InterPro" id="IPR004210">
    <property type="entry name" value="BESS_motif"/>
</dbReference>
<dbReference type="PROSITE" id="PS51029">
    <property type="entry name" value="MADF"/>
    <property type="match status" value="1"/>
</dbReference>
<evidence type="ECO:0008006" key="7">
    <source>
        <dbReference type="Google" id="ProtNLM"/>
    </source>
</evidence>
<organism evidence="5 6">
    <name type="scientific">Ladona fulva</name>
    <name type="common">Scarce chaser dragonfly</name>
    <name type="synonym">Libellula fulva</name>
    <dbReference type="NCBI Taxonomy" id="123851"/>
    <lineage>
        <taxon>Eukaryota</taxon>
        <taxon>Metazoa</taxon>
        <taxon>Ecdysozoa</taxon>
        <taxon>Arthropoda</taxon>
        <taxon>Hexapoda</taxon>
        <taxon>Insecta</taxon>
        <taxon>Pterygota</taxon>
        <taxon>Palaeoptera</taxon>
        <taxon>Odonata</taxon>
        <taxon>Epiprocta</taxon>
        <taxon>Anisoptera</taxon>
        <taxon>Libelluloidea</taxon>
        <taxon>Libellulidae</taxon>
        <taxon>Ladona</taxon>
    </lineage>
</organism>
<name>A0A8K0K690_LADFU</name>
<comment type="caution">
    <text evidence="5">The sequence shown here is derived from an EMBL/GenBank/DDBJ whole genome shotgun (WGS) entry which is preliminary data.</text>
</comment>
<evidence type="ECO:0000259" key="3">
    <source>
        <dbReference type="PROSITE" id="PS51029"/>
    </source>
</evidence>
<reference evidence="5" key="1">
    <citation type="submission" date="2013-04" db="EMBL/GenBank/DDBJ databases">
        <authorList>
            <person name="Qu J."/>
            <person name="Murali S.C."/>
            <person name="Bandaranaike D."/>
            <person name="Bellair M."/>
            <person name="Blankenburg K."/>
            <person name="Chao H."/>
            <person name="Dinh H."/>
            <person name="Doddapaneni H."/>
            <person name="Downs B."/>
            <person name="Dugan-Rocha S."/>
            <person name="Elkadiri S."/>
            <person name="Gnanaolivu R.D."/>
            <person name="Hernandez B."/>
            <person name="Javaid M."/>
            <person name="Jayaseelan J.C."/>
            <person name="Lee S."/>
            <person name="Li M."/>
            <person name="Ming W."/>
            <person name="Munidasa M."/>
            <person name="Muniz J."/>
            <person name="Nguyen L."/>
            <person name="Ongeri F."/>
            <person name="Osuji N."/>
            <person name="Pu L.-L."/>
            <person name="Puazo M."/>
            <person name="Qu C."/>
            <person name="Quiroz J."/>
            <person name="Raj R."/>
            <person name="Weissenberger G."/>
            <person name="Xin Y."/>
            <person name="Zou X."/>
            <person name="Han Y."/>
            <person name="Richards S."/>
            <person name="Worley K."/>
            <person name="Muzny D."/>
            <person name="Gibbs R."/>
        </authorList>
    </citation>
    <scope>NUCLEOTIDE SEQUENCE</scope>
    <source>
        <strain evidence="5">Sampled in the wild</strain>
    </source>
</reference>
<dbReference type="PROSITE" id="PS51031">
    <property type="entry name" value="BESS"/>
    <property type="match status" value="1"/>
</dbReference>
<dbReference type="Pfam" id="PF02944">
    <property type="entry name" value="BESS"/>
    <property type="match status" value="1"/>
</dbReference>
<dbReference type="PANTHER" id="PTHR12243">
    <property type="entry name" value="MADF DOMAIN TRANSCRIPTION FACTOR"/>
    <property type="match status" value="1"/>
</dbReference>
<dbReference type="GO" id="GO:0003677">
    <property type="term" value="F:DNA binding"/>
    <property type="evidence" value="ECO:0007669"/>
    <property type="project" value="InterPro"/>
</dbReference>